<evidence type="ECO:0000313" key="1">
    <source>
        <dbReference type="EMBL" id="RHL04485.1"/>
    </source>
</evidence>
<comment type="caution">
    <text evidence="1">The sequence shown here is derived from an EMBL/GenBank/DDBJ whole genome shotgun (WGS) entry which is preliminary data.</text>
</comment>
<name>A0A415IA16_9FIRM</name>
<dbReference type="Proteomes" id="UP000286181">
    <property type="component" value="Unassembled WGS sequence"/>
</dbReference>
<gene>
    <name evidence="1" type="ORF">DW038_08645</name>
</gene>
<sequence>MAVTPATYAPYAVAEMGEGCMSSRGMWGWCLVYCGKIQYKGKYNWKFICNILSILREGDRRTGNLPPAEVLPKERLAQRLRYCRIMPMKRRNAPAWTPGQGETAPWTARFDGFVKHRNPKKHNLYSILAA</sequence>
<organism evidence="1 2">
    <name type="scientific">Agathobacter rectalis</name>
    <dbReference type="NCBI Taxonomy" id="39491"/>
    <lineage>
        <taxon>Bacteria</taxon>
        <taxon>Bacillati</taxon>
        <taxon>Bacillota</taxon>
        <taxon>Clostridia</taxon>
        <taxon>Lachnospirales</taxon>
        <taxon>Lachnospiraceae</taxon>
        <taxon>Agathobacter</taxon>
    </lineage>
</organism>
<proteinExistence type="predicted"/>
<dbReference type="EMBL" id="QROF01000006">
    <property type="protein sequence ID" value="RHL04485.1"/>
    <property type="molecule type" value="Genomic_DNA"/>
</dbReference>
<reference evidence="1 2" key="1">
    <citation type="submission" date="2018-08" db="EMBL/GenBank/DDBJ databases">
        <title>A genome reference for cultivated species of the human gut microbiota.</title>
        <authorList>
            <person name="Zou Y."/>
            <person name="Xue W."/>
            <person name="Luo G."/>
        </authorList>
    </citation>
    <scope>NUCLEOTIDE SEQUENCE [LARGE SCALE GENOMIC DNA]</scope>
    <source>
        <strain evidence="1 2">AF39-14AC</strain>
    </source>
</reference>
<evidence type="ECO:0000313" key="2">
    <source>
        <dbReference type="Proteomes" id="UP000286181"/>
    </source>
</evidence>
<dbReference type="AlphaFoldDB" id="A0A415IA16"/>
<accession>A0A415IA16</accession>
<protein>
    <submittedName>
        <fullName evidence="1">Uncharacterized protein</fullName>
    </submittedName>
</protein>